<dbReference type="AlphaFoldDB" id="A0A096DJC9"/>
<gene>
    <name evidence="1" type="ORF">Y919_12475</name>
</gene>
<organism evidence="1 2">
    <name type="scientific">Caloranaerobacter azorensis H53214</name>
    <dbReference type="NCBI Taxonomy" id="1156417"/>
    <lineage>
        <taxon>Bacteria</taxon>
        <taxon>Bacillati</taxon>
        <taxon>Bacillota</taxon>
        <taxon>Tissierellia</taxon>
        <taxon>Tissierellales</taxon>
        <taxon>Thermohalobacteraceae</taxon>
        <taxon>Caloranaerobacter</taxon>
    </lineage>
</organism>
<dbReference type="InterPro" id="IPR017853">
    <property type="entry name" value="GH"/>
</dbReference>
<reference evidence="1 2" key="1">
    <citation type="submission" date="2013-12" db="EMBL/GenBank/DDBJ databases">
        <title>Draft genome sequence of Caloranaerobacter sp. H53214.</title>
        <authorList>
            <person name="Jiang L.J."/>
            <person name="Shao Z.Z."/>
            <person name="Long M.N."/>
        </authorList>
    </citation>
    <scope>NUCLEOTIDE SEQUENCE [LARGE SCALE GENOMIC DNA]</scope>
    <source>
        <strain evidence="1 2">H53214</strain>
    </source>
</reference>
<proteinExistence type="predicted"/>
<sequence>MAEWHFYASGPSKTNKRKLWTIGTEEEKQLITNKINIALEWQKNAGIPTWVGAWLPSNYNDGNDYSISE</sequence>
<name>A0A096DJC9_9FIRM</name>
<dbReference type="SUPFAM" id="SSF51445">
    <property type="entry name" value="(Trans)glycosidases"/>
    <property type="match status" value="1"/>
</dbReference>
<dbReference type="RefSeq" id="WP_035165319.1">
    <property type="nucleotide sequence ID" value="NZ_AZTB01000147.1"/>
</dbReference>
<evidence type="ECO:0000313" key="1">
    <source>
        <dbReference type="EMBL" id="KGG79391.1"/>
    </source>
</evidence>
<evidence type="ECO:0000313" key="2">
    <source>
        <dbReference type="Proteomes" id="UP000029622"/>
    </source>
</evidence>
<dbReference type="EMBL" id="AZTB01000147">
    <property type="protein sequence ID" value="KGG79391.1"/>
    <property type="molecule type" value="Genomic_DNA"/>
</dbReference>
<dbReference type="Gene3D" id="3.20.20.80">
    <property type="entry name" value="Glycosidases"/>
    <property type="match status" value="1"/>
</dbReference>
<dbReference type="Proteomes" id="UP000029622">
    <property type="component" value="Unassembled WGS sequence"/>
</dbReference>
<accession>A0A096DJC9</accession>
<protein>
    <submittedName>
        <fullName evidence="1">Uncharacterized protein</fullName>
    </submittedName>
</protein>
<dbReference type="STRING" id="1156417.Y919_12475"/>
<comment type="caution">
    <text evidence="1">The sequence shown here is derived from an EMBL/GenBank/DDBJ whole genome shotgun (WGS) entry which is preliminary data.</text>
</comment>